<dbReference type="InterPro" id="IPR000719">
    <property type="entry name" value="Prot_kinase_dom"/>
</dbReference>
<dbReference type="AlphaFoldDB" id="A0A9P8UUY1"/>
<dbReference type="PANTHER" id="PTHR24359">
    <property type="entry name" value="SERINE/THREONINE-PROTEIN KINASE SBK1"/>
    <property type="match status" value="1"/>
</dbReference>
<dbReference type="Proteomes" id="UP000758603">
    <property type="component" value="Unassembled WGS sequence"/>
</dbReference>
<keyword evidence="2" id="KW-0808">Transferase</keyword>
<dbReference type="CDD" id="cd00180">
    <property type="entry name" value="PKc"/>
    <property type="match status" value="1"/>
</dbReference>
<evidence type="ECO:0000313" key="2">
    <source>
        <dbReference type="EMBL" id="KAH6658976.1"/>
    </source>
</evidence>
<dbReference type="PANTHER" id="PTHR24359:SF1">
    <property type="entry name" value="INHIBITOR OF NUCLEAR FACTOR KAPPA-B KINASE EPSILON SUBUNIT HOMOLOG 1-RELATED"/>
    <property type="match status" value="1"/>
</dbReference>
<organism evidence="2 3">
    <name type="scientific">Truncatella angustata</name>
    <dbReference type="NCBI Taxonomy" id="152316"/>
    <lineage>
        <taxon>Eukaryota</taxon>
        <taxon>Fungi</taxon>
        <taxon>Dikarya</taxon>
        <taxon>Ascomycota</taxon>
        <taxon>Pezizomycotina</taxon>
        <taxon>Sordariomycetes</taxon>
        <taxon>Xylariomycetidae</taxon>
        <taxon>Amphisphaeriales</taxon>
        <taxon>Sporocadaceae</taxon>
        <taxon>Truncatella</taxon>
    </lineage>
</organism>
<reference evidence="2" key="1">
    <citation type="journal article" date="2021" name="Nat. Commun.">
        <title>Genetic determinants of endophytism in the Arabidopsis root mycobiome.</title>
        <authorList>
            <person name="Mesny F."/>
            <person name="Miyauchi S."/>
            <person name="Thiergart T."/>
            <person name="Pickel B."/>
            <person name="Atanasova L."/>
            <person name="Karlsson M."/>
            <person name="Huettel B."/>
            <person name="Barry K.W."/>
            <person name="Haridas S."/>
            <person name="Chen C."/>
            <person name="Bauer D."/>
            <person name="Andreopoulos W."/>
            <person name="Pangilinan J."/>
            <person name="LaButti K."/>
            <person name="Riley R."/>
            <person name="Lipzen A."/>
            <person name="Clum A."/>
            <person name="Drula E."/>
            <person name="Henrissat B."/>
            <person name="Kohler A."/>
            <person name="Grigoriev I.V."/>
            <person name="Martin F.M."/>
            <person name="Hacquard S."/>
        </authorList>
    </citation>
    <scope>NUCLEOTIDE SEQUENCE</scope>
    <source>
        <strain evidence="2">MPI-SDFR-AT-0073</strain>
    </source>
</reference>
<accession>A0A9P8UUY1</accession>
<dbReference type="PROSITE" id="PS50011">
    <property type="entry name" value="PROTEIN_KINASE_DOM"/>
    <property type="match status" value="1"/>
</dbReference>
<proteinExistence type="predicted"/>
<protein>
    <submittedName>
        <fullName evidence="2">Kinase-like domain-containing protein</fullName>
    </submittedName>
</protein>
<evidence type="ECO:0000259" key="1">
    <source>
        <dbReference type="PROSITE" id="PS50011"/>
    </source>
</evidence>
<dbReference type="InterPro" id="IPR011009">
    <property type="entry name" value="Kinase-like_dom_sf"/>
</dbReference>
<keyword evidence="3" id="KW-1185">Reference proteome</keyword>
<feature type="domain" description="Protein kinase" evidence="1">
    <location>
        <begin position="171"/>
        <end position="525"/>
    </location>
</feature>
<dbReference type="SUPFAM" id="SSF56112">
    <property type="entry name" value="Protein kinase-like (PK-like)"/>
    <property type="match status" value="1"/>
</dbReference>
<dbReference type="Pfam" id="PF00069">
    <property type="entry name" value="Pkinase"/>
    <property type="match status" value="1"/>
</dbReference>
<dbReference type="GO" id="GO:0005524">
    <property type="term" value="F:ATP binding"/>
    <property type="evidence" value="ECO:0007669"/>
    <property type="project" value="InterPro"/>
</dbReference>
<dbReference type="RefSeq" id="XP_045963107.1">
    <property type="nucleotide sequence ID" value="XM_046105756.1"/>
</dbReference>
<name>A0A9P8UUY1_9PEZI</name>
<comment type="caution">
    <text evidence="2">The sequence shown here is derived from an EMBL/GenBank/DDBJ whole genome shotgun (WGS) entry which is preliminary data.</text>
</comment>
<dbReference type="SMART" id="SM00220">
    <property type="entry name" value="S_TKc"/>
    <property type="match status" value="1"/>
</dbReference>
<dbReference type="GeneID" id="70134647"/>
<evidence type="ECO:0000313" key="3">
    <source>
        <dbReference type="Proteomes" id="UP000758603"/>
    </source>
</evidence>
<dbReference type="OrthoDB" id="4062651at2759"/>
<dbReference type="GO" id="GO:0004674">
    <property type="term" value="F:protein serine/threonine kinase activity"/>
    <property type="evidence" value="ECO:0007669"/>
    <property type="project" value="TreeGrafter"/>
</dbReference>
<dbReference type="Gene3D" id="1.10.510.10">
    <property type="entry name" value="Transferase(Phosphotransferase) domain 1"/>
    <property type="match status" value="1"/>
</dbReference>
<gene>
    <name evidence="2" type="ORF">BKA67DRAFT_640319</name>
</gene>
<sequence>MQSTPFLDEEDFDSSDGEPSFADLLMERTHQSYFDNKKQDFLPEGTLQNLLSRRSIVKEMPQLANSEVEAERLIDFILCQANKVFAITIYTGIDGPSLLKAMANFHKHDFNDALLPTSRIGQTNQGPFGLKIWTKLNIKKFCDSQWQFLAPVFSPTDFVYHLSTESILPFTWKNEIIIGGYFSQVSEVEIHPSHQAEPNMTVDGKLAHFAVKEIIASTMLQKVDLIKNWESEARTLDDLSDLNHPHIIQCVAAITRGEKRYFIFPWADGGSLRDFWQVNSTPHLSPGLIKEVIEQFLGLTNALCGLHHFKRTENYRHGDLKPDNILRFKTHTDDSRLGILKIADLGLAKRHHDPTEMRRAPSGTLYGTARYESPEARSLPGKARSRLYDIWSMGCIILELIVWLLYGYEEVQRLQKIVDSDPPYGGGSYFHMLEQGQPPQVHSIVEKWMVHMLAGDPECSQPSAIRDLLELVRSELLVVPLPNKRCNVVIKDQTDESNSVTLPQKEMIRTDVRHRATASILHKSLQAIYKKAENDSSYCFSGKSRDYVRRPERPSLL</sequence>
<dbReference type="EMBL" id="JAGPXC010000001">
    <property type="protein sequence ID" value="KAH6658976.1"/>
    <property type="molecule type" value="Genomic_DNA"/>
</dbReference>
<keyword evidence="2" id="KW-0418">Kinase</keyword>